<dbReference type="Gene3D" id="1.10.10.10">
    <property type="entry name" value="Winged helix-like DNA-binding domain superfamily/Winged helix DNA-binding domain"/>
    <property type="match status" value="1"/>
</dbReference>
<keyword evidence="3" id="KW-1185">Reference proteome</keyword>
<evidence type="ECO:0000259" key="1">
    <source>
        <dbReference type="PROSITE" id="PS50995"/>
    </source>
</evidence>
<dbReference type="InterPro" id="IPR000835">
    <property type="entry name" value="HTH_MarR-typ"/>
</dbReference>
<dbReference type="PROSITE" id="PS50995">
    <property type="entry name" value="HTH_MARR_2"/>
    <property type="match status" value="1"/>
</dbReference>
<evidence type="ECO:0000313" key="2">
    <source>
        <dbReference type="EMBL" id="MEZ0164898.1"/>
    </source>
</evidence>
<dbReference type="RefSeq" id="WP_370441136.1">
    <property type="nucleotide sequence ID" value="NZ_JBGFTU010000008.1"/>
</dbReference>
<reference evidence="2 3" key="1">
    <citation type="submission" date="2024-07" db="EMBL/GenBank/DDBJ databases">
        <authorList>
            <person name="Thanompreechachai J."/>
            <person name="Duangmal K."/>
        </authorList>
    </citation>
    <scope>NUCLEOTIDE SEQUENCE [LARGE SCALE GENOMIC DNA]</scope>
    <source>
        <strain evidence="2 3">LSe6-4</strain>
    </source>
</reference>
<dbReference type="Proteomes" id="UP001565927">
    <property type="component" value="Unassembled WGS sequence"/>
</dbReference>
<dbReference type="InterPro" id="IPR052526">
    <property type="entry name" value="HTH-type_Bedaq_tolerance"/>
</dbReference>
<organism evidence="2 3">
    <name type="scientific">Kineococcus halophytocola</name>
    <dbReference type="NCBI Taxonomy" id="3234027"/>
    <lineage>
        <taxon>Bacteria</taxon>
        <taxon>Bacillati</taxon>
        <taxon>Actinomycetota</taxon>
        <taxon>Actinomycetes</taxon>
        <taxon>Kineosporiales</taxon>
        <taxon>Kineosporiaceae</taxon>
        <taxon>Kineococcus</taxon>
    </lineage>
</organism>
<dbReference type="PANTHER" id="PTHR39515">
    <property type="entry name" value="CONSERVED PROTEIN"/>
    <property type="match status" value="1"/>
</dbReference>
<comment type="caution">
    <text evidence="2">The sequence shown here is derived from an EMBL/GenBank/DDBJ whole genome shotgun (WGS) entry which is preliminary data.</text>
</comment>
<dbReference type="SUPFAM" id="SSF46785">
    <property type="entry name" value="Winged helix' DNA-binding domain"/>
    <property type="match status" value="1"/>
</dbReference>
<proteinExistence type="predicted"/>
<dbReference type="PANTHER" id="PTHR39515:SF2">
    <property type="entry name" value="HTH-TYPE TRANSCRIPTIONAL REGULATOR RV0880"/>
    <property type="match status" value="1"/>
</dbReference>
<dbReference type="SMART" id="SM00347">
    <property type="entry name" value="HTH_MARR"/>
    <property type="match status" value="1"/>
</dbReference>
<name>A0ABV4H2J2_9ACTN</name>
<dbReference type="EMBL" id="JBGFTU010000008">
    <property type="protein sequence ID" value="MEZ0164898.1"/>
    <property type="molecule type" value="Genomic_DNA"/>
</dbReference>
<protein>
    <submittedName>
        <fullName evidence="2">MarR family winged helix-turn-helix transcriptional regulator</fullName>
    </submittedName>
</protein>
<dbReference type="Pfam" id="PF01047">
    <property type="entry name" value="MarR"/>
    <property type="match status" value="1"/>
</dbReference>
<dbReference type="InterPro" id="IPR036390">
    <property type="entry name" value="WH_DNA-bd_sf"/>
</dbReference>
<feature type="domain" description="HTH marR-type" evidence="1">
    <location>
        <begin position="1"/>
        <end position="138"/>
    </location>
</feature>
<gene>
    <name evidence="2" type="ORF">AB2L27_08985</name>
</gene>
<dbReference type="InterPro" id="IPR036388">
    <property type="entry name" value="WH-like_DNA-bd_sf"/>
</dbReference>
<accession>A0ABV4H2J2</accession>
<sequence>MQLDEDLAERLLLSCSALTRAAAAATDGTRLSLTQTRVLSTLHRDGPLRVSRLAELEGCAQPSMTGLLSRLAGAGFVTRGPDPADARAVLVTLTAEGHQALLADRRALRAPLARALQHLPAAPGDLERLTGLLEDITTELPPGRTSRAD</sequence>
<evidence type="ECO:0000313" key="3">
    <source>
        <dbReference type="Proteomes" id="UP001565927"/>
    </source>
</evidence>